<evidence type="ECO:0000256" key="2">
    <source>
        <dbReference type="PROSITE-ProRule" id="PRU00285"/>
    </source>
</evidence>
<dbReference type="Gene3D" id="2.60.40.790">
    <property type="match status" value="1"/>
</dbReference>
<keyword evidence="1" id="KW-0346">Stress response</keyword>
<dbReference type="CDD" id="cd06472">
    <property type="entry name" value="ACD_ScHsp26_like"/>
    <property type="match status" value="1"/>
</dbReference>
<dbReference type="PROSITE" id="PS01031">
    <property type="entry name" value="SHSP"/>
    <property type="match status" value="1"/>
</dbReference>
<accession>Q8L5F2</accession>
<evidence type="ECO:0000256" key="3">
    <source>
        <dbReference type="RuleBase" id="RU003616"/>
    </source>
</evidence>
<proteinExistence type="inferred from homology"/>
<sequence>MALSLFGRGSGSFFDPFDLSLLESGPSRQFARDAHAVANTQIDWRETPEAHIFKADLPGLKKEEVKVQLVDGKTLEISGERRKEEVHKDDTWHRVERAHGSFLRRFRLPDNSNVEAVEAQVQDGVLTVTIPKIQKPKPQVRQIEIA</sequence>
<dbReference type="PANTHER" id="PTHR11527">
    <property type="entry name" value="HEAT-SHOCK PROTEIN 20 FAMILY MEMBER"/>
    <property type="match status" value="1"/>
</dbReference>
<dbReference type="FunFam" id="2.60.40.790:FF:000009">
    <property type="entry name" value="17.6 kDa class I heat shock protein-like"/>
    <property type="match status" value="1"/>
</dbReference>
<name>Q8L5F2_FUNHY</name>
<dbReference type="Pfam" id="PF00011">
    <property type="entry name" value="HSP20"/>
    <property type="match status" value="1"/>
</dbReference>
<dbReference type="InterPro" id="IPR031107">
    <property type="entry name" value="Small_HSP"/>
</dbReference>
<evidence type="ECO:0000313" key="5">
    <source>
        <dbReference type="EMBL" id="CAC81965.1"/>
    </source>
</evidence>
<dbReference type="SUPFAM" id="SSF49764">
    <property type="entry name" value="HSP20-like chaperones"/>
    <property type="match status" value="1"/>
</dbReference>
<organism evidence="5">
    <name type="scientific">Funaria hygrometrica</name>
    <name type="common">Moss</name>
    <dbReference type="NCBI Taxonomy" id="29583"/>
    <lineage>
        <taxon>Eukaryota</taxon>
        <taxon>Viridiplantae</taxon>
        <taxon>Streptophyta</taxon>
        <taxon>Embryophyta</taxon>
        <taxon>Bryophyta</taxon>
        <taxon>Bryophytina</taxon>
        <taxon>Bryopsida</taxon>
        <taxon>Funariidae</taxon>
        <taxon>Funariales</taxon>
        <taxon>Funariaceae</taxon>
        <taxon>Funaria</taxon>
    </lineage>
</organism>
<comment type="similarity">
    <text evidence="2 3">Belongs to the small heat shock protein (HSP20) family.</text>
</comment>
<dbReference type="AlphaFoldDB" id="Q8L5F2"/>
<gene>
    <name evidence="5" type="primary">hsp12</name>
</gene>
<dbReference type="InterPro" id="IPR008978">
    <property type="entry name" value="HSP20-like_chaperone"/>
</dbReference>
<feature type="domain" description="SHSP" evidence="4">
    <location>
        <begin position="33"/>
        <end position="146"/>
    </location>
</feature>
<evidence type="ECO:0000259" key="4">
    <source>
        <dbReference type="PROSITE" id="PS01031"/>
    </source>
</evidence>
<dbReference type="EMBL" id="AJ290820">
    <property type="protein sequence ID" value="CAC81965.1"/>
    <property type="molecule type" value="Genomic_DNA"/>
</dbReference>
<protein>
    <submittedName>
        <fullName evidence="5">Small heat-shock protein</fullName>
    </submittedName>
</protein>
<evidence type="ECO:0000256" key="1">
    <source>
        <dbReference type="ARBA" id="ARBA00023016"/>
    </source>
</evidence>
<reference evidence="5" key="1">
    <citation type="journal article" date="2002" name="Plant Sci.">
        <title>Molecular characterization and evolution of the cytosolic class II 17.0 kDa small heat-shock protein gene family from Picea abies (L.) Karst.</title>
        <authorList>
            <person name="Schubert R."/>
            <person name="Manteuffel R."/>
            <person name="Eich J."/>
            <person name="Haeger K.P."/>
        </authorList>
    </citation>
    <scope>NUCLEOTIDE SEQUENCE</scope>
    <source>
        <tissue evidence="5">Suspension cells</tissue>
    </source>
</reference>
<dbReference type="InterPro" id="IPR002068">
    <property type="entry name" value="A-crystallin/Hsp20_dom"/>
</dbReference>